<dbReference type="Proteomes" id="UP000287388">
    <property type="component" value="Chromosome"/>
</dbReference>
<protein>
    <submittedName>
        <fullName evidence="4">Host attachment protein</fullName>
    </submittedName>
    <submittedName>
        <fullName evidence="2">Host cell attachment protein</fullName>
    </submittedName>
</protein>
<dbReference type="EMBL" id="CP021995">
    <property type="protein sequence ID" value="ASD26469.1"/>
    <property type="molecule type" value="Genomic_DNA"/>
</dbReference>
<dbReference type="InterPro" id="IPR041374">
    <property type="entry name" value="BaeRF_family12"/>
</dbReference>
<evidence type="ECO:0000313" key="4">
    <source>
        <dbReference type="EMBL" id="QQB89711.1"/>
    </source>
</evidence>
<name>A0A246KDQ5_BREDI</name>
<dbReference type="KEGG" id="bdm:EQG53_00455"/>
<evidence type="ECO:0000313" key="3">
    <source>
        <dbReference type="EMBL" id="QAT12943.1"/>
    </source>
</evidence>
<dbReference type="Pfam" id="PF18856">
    <property type="entry name" value="baeRF_family12"/>
    <property type="match status" value="1"/>
</dbReference>
<gene>
    <name evidence="2" type="ORF">CD943_05920</name>
    <name evidence="3" type="ORF">EQG53_00455</name>
    <name evidence="4" type="ORF">I6H83_04515</name>
</gene>
<dbReference type="EMBL" id="CP066026">
    <property type="protein sequence ID" value="QQB89711.1"/>
    <property type="molecule type" value="Genomic_DNA"/>
</dbReference>
<reference evidence="4 7" key="4">
    <citation type="submission" date="2020-12" db="EMBL/GenBank/DDBJ databases">
        <title>FDA dAtabase for Regulatory Grade micrObial Sequences (FDA-ARGOS): Supporting development and validation of Infectious Disease Dx tests.</title>
        <authorList>
            <person name="Kerrigan L."/>
            <person name="Long C."/>
            <person name="Tallon L."/>
            <person name="Sadzewicz L."/>
            <person name="Zhao X."/>
            <person name="Boylan J."/>
            <person name="Ott S."/>
            <person name="Bowen H."/>
            <person name="Vavikolanu K."/>
            <person name="Mehta A."/>
            <person name="Aluvathingal J."/>
            <person name="Nadendla S."/>
            <person name="Yan Y."/>
            <person name="Sichtig H."/>
        </authorList>
    </citation>
    <scope>NUCLEOTIDE SEQUENCE [LARGE SCALE GENOMIC DNA]</scope>
    <source>
        <strain evidence="4 7">FDAARGOS_1026</strain>
    </source>
</reference>
<proteinExistence type="predicted"/>
<dbReference type="AlphaFoldDB" id="A0A246KDQ5"/>
<reference evidence="2 5" key="2">
    <citation type="submission" date="2017-06" db="EMBL/GenBank/DDBJ databases">
        <authorList>
            <person name="Kim H.J."/>
            <person name="Triplett B.A."/>
        </authorList>
    </citation>
    <scope>NUCLEOTIDE SEQUENCE [LARGE SCALE GENOMIC DNA]</scope>
    <source>
        <strain evidence="2 5">BZC3</strain>
    </source>
</reference>
<organism evidence="2 5">
    <name type="scientific">Brevundimonas diminuta</name>
    <name type="common">Pseudomonas diminuta</name>
    <dbReference type="NCBI Taxonomy" id="293"/>
    <lineage>
        <taxon>Bacteria</taxon>
        <taxon>Pseudomonadati</taxon>
        <taxon>Pseudomonadota</taxon>
        <taxon>Alphaproteobacteria</taxon>
        <taxon>Caulobacterales</taxon>
        <taxon>Caulobacteraceae</taxon>
        <taxon>Brevundimonas</taxon>
    </lineage>
</organism>
<sequence length="134" mass="14354">MMNLPNGALVAVADGEKLSLFRNTGHNLDIQLKPMATPEIPERLSGAPGRRSSDANPDNDTQAEDGFAMGVAEALNHMALTNKIEALAVVAAPKTLGQLRKHWHKTLEQRLVGEIAKDLAGRPAEEIAEAISRA</sequence>
<dbReference type="RefSeq" id="WP_003166088.1">
    <property type="nucleotide sequence ID" value="NZ_CP021995.1"/>
</dbReference>
<dbReference type="STRING" id="293.GCA_000988015_02096"/>
<evidence type="ECO:0000313" key="7">
    <source>
        <dbReference type="Proteomes" id="UP000596117"/>
    </source>
</evidence>
<keyword evidence="7" id="KW-1185">Reference proteome</keyword>
<accession>A0A246KDQ5</accession>
<reference evidence="2 5" key="1">
    <citation type="submission" date="2017-06" db="EMBL/GenBank/DDBJ databases">
        <title>Biodegradation of gentamicin by bacterial consortia AMQD4 in synthetic medium and raw gentamicin sewage.</title>
        <authorList>
            <person name="Chang H."/>
            <person name="Feng Y."/>
            <person name="Li Z."/>
            <person name="Xue J."/>
            <person name="Cheng D."/>
        </authorList>
    </citation>
    <scope>NUCLEOTIDE SEQUENCE [LARGE SCALE GENOMIC DNA]</scope>
    <source>
        <strain evidence="2 5">BZC3</strain>
    </source>
</reference>
<feature type="region of interest" description="Disordered" evidence="1">
    <location>
        <begin position="34"/>
        <end position="66"/>
    </location>
</feature>
<dbReference type="EMBL" id="CP035093">
    <property type="protein sequence ID" value="QAT12943.1"/>
    <property type="molecule type" value="Genomic_DNA"/>
</dbReference>
<evidence type="ECO:0000313" key="6">
    <source>
        <dbReference type="Proteomes" id="UP000287388"/>
    </source>
</evidence>
<dbReference type="Proteomes" id="UP000596117">
    <property type="component" value="Chromosome"/>
</dbReference>
<evidence type="ECO:0000313" key="5">
    <source>
        <dbReference type="Proteomes" id="UP000197024"/>
    </source>
</evidence>
<evidence type="ECO:0000256" key="1">
    <source>
        <dbReference type="SAM" id="MobiDB-lite"/>
    </source>
</evidence>
<evidence type="ECO:0000313" key="2">
    <source>
        <dbReference type="EMBL" id="ASD26469.1"/>
    </source>
</evidence>
<dbReference type="Proteomes" id="UP000197024">
    <property type="component" value="Chromosome"/>
</dbReference>
<reference evidence="3 6" key="3">
    <citation type="submission" date="2019-01" db="EMBL/GenBank/DDBJ databases">
        <title>Brevundimonas diminuta Genome sequencing and assembly.</title>
        <authorList>
            <person name="Chen H."/>
        </authorList>
    </citation>
    <scope>NUCLEOTIDE SEQUENCE [LARGE SCALE GENOMIC DNA]</scope>
    <source>
        <strain evidence="3">ATCC</strain>
        <strain evidence="6">ATCC(B) 19146</strain>
    </source>
</reference>